<proteinExistence type="evidence at transcript level"/>
<dbReference type="OrthoDB" id="6285980at2759"/>
<dbReference type="GO" id="GO:0008270">
    <property type="term" value="F:zinc ion binding"/>
    <property type="evidence" value="ECO:0007669"/>
    <property type="project" value="UniProtKB-KW"/>
</dbReference>
<dbReference type="Pfam" id="PF22628">
    <property type="entry name" value="zf-CCCH_10"/>
    <property type="match status" value="2"/>
</dbReference>
<evidence type="ECO:0000256" key="2">
    <source>
        <dbReference type="ARBA" id="ARBA00022737"/>
    </source>
</evidence>
<feature type="domain" description="C3H1-type" evidence="7">
    <location>
        <begin position="363"/>
        <end position="389"/>
    </location>
</feature>
<evidence type="ECO:0000313" key="8">
    <source>
        <dbReference type="EMBL" id="BAE93303.1"/>
    </source>
</evidence>
<dbReference type="AlphaFoldDB" id="Q1RPY2"/>
<dbReference type="KEGG" id="cin:778868"/>
<feature type="zinc finger region" description="C3H1-type" evidence="6">
    <location>
        <begin position="113"/>
        <end position="141"/>
    </location>
</feature>
<feature type="zinc finger region" description="C3H1-type" evidence="6">
    <location>
        <begin position="396"/>
        <end position="422"/>
    </location>
</feature>
<comment type="similarity">
    <text evidence="5">Belongs to the muscleblind family.</text>
</comment>
<feature type="domain" description="C3H1-type" evidence="7">
    <location>
        <begin position="113"/>
        <end position="141"/>
    </location>
</feature>
<dbReference type="PANTHER" id="PTHR12675">
    <property type="entry name" value="MUSCLEBLIND-LIKE PROTEIN"/>
    <property type="match status" value="1"/>
</dbReference>
<sequence>MQNRAMLQQMLPLHQNLMQAVPQGGLVYEPVAGAAAQPMPTSLHAGLYSPAVATTVPGSSAYSVLPSDLATLNPHLMQYYPISPSPAHQIAFATPTTSHQVAAMLPAPGSIRADRLEVCRDFQRGNCTRGEFECRYGHPPDRSMIDVTDNTVTVCMDCIKGRCTREKCKYFHPPAHLQAKIRAAQNPNAAFLPQMAASGSITPQPAVMIGNGSSIGQPPLKRHALESPAITTATSTLGSSPALPPSPNSSHNAATLAALYSFNGNAALQNLTALPPHVLQSQPTLPYYPQMPIMQLYGGTGSAIAPPAAQSAPLTSYSLPVSSSNANNGSTPSYALLNGQSQLSRDYLPKLKVPNVAHDSGQPTSLTVCRDFQSGKCIRPYCRFVHVREDYVEIKDDKVTVCRNFLQGKCSRPQCKYYHFPTHSMTDHPRDHFETFTPVRATSETSPDLMGLISNGLVTPSQRPILQGTECSPI</sequence>
<gene>
    <name evidence="8" type="primary">Ci-ZF(C3H)-11</name>
</gene>
<dbReference type="InterPro" id="IPR000571">
    <property type="entry name" value="Znf_CCCH"/>
</dbReference>
<name>Q1RPY2_CIOIN</name>
<accession>A0A1W2VNX4</accession>
<organism evidence="8">
    <name type="scientific">Ciona intestinalis</name>
    <name type="common">Transparent sea squirt</name>
    <name type="synonym">Ascidia intestinalis</name>
    <dbReference type="NCBI Taxonomy" id="7719"/>
    <lineage>
        <taxon>Eukaryota</taxon>
        <taxon>Metazoa</taxon>
        <taxon>Chordata</taxon>
        <taxon>Tunicata</taxon>
        <taxon>Ascidiacea</taxon>
        <taxon>Phlebobranchia</taxon>
        <taxon>Cionidae</taxon>
        <taxon>Ciona</taxon>
    </lineage>
</organism>
<keyword evidence="4 6" id="KW-0862">Zinc</keyword>
<dbReference type="PROSITE" id="PS50103">
    <property type="entry name" value="ZF_C3H1"/>
    <property type="match status" value="3"/>
</dbReference>
<keyword evidence="3 6" id="KW-0863">Zinc-finger</keyword>
<evidence type="ECO:0000256" key="6">
    <source>
        <dbReference type="PROSITE-ProRule" id="PRU00723"/>
    </source>
</evidence>
<dbReference type="Pfam" id="PF14608">
    <property type="entry name" value="zf-CCCH_2"/>
    <property type="match status" value="2"/>
</dbReference>
<evidence type="ECO:0000256" key="5">
    <source>
        <dbReference type="ARBA" id="ARBA00038226"/>
    </source>
</evidence>
<evidence type="ECO:0000256" key="3">
    <source>
        <dbReference type="ARBA" id="ARBA00022771"/>
    </source>
</evidence>
<keyword evidence="2" id="KW-0677">Repeat</keyword>
<dbReference type="PANTHER" id="PTHR12675:SF12">
    <property type="entry name" value="PROTEIN MUSCLEBLIND"/>
    <property type="match status" value="1"/>
</dbReference>
<protein>
    <submittedName>
        <fullName evidence="8">Zinc finger protein</fullName>
    </submittedName>
</protein>
<dbReference type="FunFam" id="3.30.1370.210:FF:000002">
    <property type="entry name" value="Muscleblind-like 1 isoform 2"/>
    <property type="match status" value="1"/>
</dbReference>
<evidence type="ECO:0000256" key="1">
    <source>
        <dbReference type="ARBA" id="ARBA00022723"/>
    </source>
</evidence>
<reference evidence="8" key="1">
    <citation type="journal article" date="2006" name="Dev. Biol.">
        <title>Systematic analysis of embryonic expression profiles of zinc finger genes in Ciona intestinalis.</title>
        <authorList>
            <person name="Miwata K."/>
            <person name="Chiba T."/>
            <person name="Horii R."/>
            <person name="Yamada L."/>
            <person name="Kubo A."/>
            <person name="Miyamura D."/>
            <person name="Satoh N."/>
            <person name="Satou Y."/>
        </authorList>
    </citation>
    <scope>NUCLEOTIDE SEQUENCE</scope>
</reference>
<dbReference type="EMBL" id="AK222421">
    <property type="protein sequence ID" value="BAE93303.1"/>
    <property type="molecule type" value="mRNA"/>
</dbReference>
<dbReference type="InterPro" id="IPR054429">
    <property type="entry name" value="Znf-CCCH_Muscleblind-like"/>
</dbReference>
<dbReference type="FunFam" id="3.30.1370.210:FF:000025">
    <property type="entry name" value="Zinc finger cx8-c-x5-c-x3-h type (and similar) domain-containing protein"/>
    <property type="match status" value="1"/>
</dbReference>
<evidence type="ECO:0000256" key="4">
    <source>
        <dbReference type="ARBA" id="ARBA00022833"/>
    </source>
</evidence>
<dbReference type="Gene3D" id="3.30.1370.210">
    <property type="match status" value="2"/>
</dbReference>
<accession>Q1RPY2</accession>
<dbReference type="SMART" id="SM00356">
    <property type="entry name" value="ZnF_C3H1"/>
    <property type="match status" value="4"/>
</dbReference>
<keyword evidence="1 6" id="KW-0479">Metal-binding</keyword>
<feature type="zinc finger region" description="C3H1-type" evidence="6">
    <location>
        <begin position="363"/>
        <end position="389"/>
    </location>
</feature>
<feature type="domain" description="C3H1-type" evidence="7">
    <location>
        <begin position="396"/>
        <end position="422"/>
    </location>
</feature>
<evidence type="ECO:0000259" key="7">
    <source>
        <dbReference type="PROSITE" id="PS50103"/>
    </source>
</evidence>